<evidence type="ECO:0000313" key="1">
    <source>
        <dbReference type="EMBL" id="KAI6081384.1"/>
    </source>
</evidence>
<evidence type="ECO:0000313" key="2">
    <source>
        <dbReference type="Proteomes" id="UP001497680"/>
    </source>
</evidence>
<protein>
    <submittedName>
        <fullName evidence="1">NAD(P)-binding protein</fullName>
    </submittedName>
</protein>
<comment type="caution">
    <text evidence="1">The sequence shown here is derived from an EMBL/GenBank/DDBJ whole genome shotgun (WGS) entry which is preliminary data.</text>
</comment>
<organism evidence="1 2">
    <name type="scientific">Hypoxylon rubiginosum</name>
    <dbReference type="NCBI Taxonomy" id="110542"/>
    <lineage>
        <taxon>Eukaryota</taxon>
        <taxon>Fungi</taxon>
        <taxon>Dikarya</taxon>
        <taxon>Ascomycota</taxon>
        <taxon>Pezizomycotina</taxon>
        <taxon>Sordariomycetes</taxon>
        <taxon>Xylariomycetidae</taxon>
        <taxon>Xylariales</taxon>
        <taxon>Hypoxylaceae</taxon>
        <taxon>Hypoxylon</taxon>
    </lineage>
</organism>
<dbReference type="Proteomes" id="UP001497680">
    <property type="component" value="Unassembled WGS sequence"/>
</dbReference>
<proteinExistence type="predicted"/>
<sequence length="334" mass="36403">MAPSGVIMVTGAAGGLGCAIAAEIASSPLLAPTYRGIYAVRNPSQAPALARALQRGHSAPDHLHEIVPLDLEHLDSVRALAANINERVAKGDIPRIRALLLNAGYLELEKHTWVEDGLDTTWTVNYLSQWLLTLLLLGSMDREHGRIVVLGSHTHDPHDKFNKGSSSGQFEDEKWTTILGVSIEPLAKGTWSPNDGSPPVYAGLRRYGASKLCLAMMISELQDRLNRDPPLSNISISGIDPGWMATGISRTHPMHYFVSTVMPWVAGMLSWLQPSGMYRTPSRSAKDVIAVTFGTGPISGVDTKGLYFKGAVKSEMSAEARDQDKRKMVWRGER</sequence>
<reference evidence="1 2" key="1">
    <citation type="journal article" date="2022" name="New Phytol.">
        <title>Ecological generalism drives hyperdiversity of secondary metabolite gene clusters in xylarialean endophytes.</title>
        <authorList>
            <person name="Franco M.E.E."/>
            <person name="Wisecaver J.H."/>
            <person name="Arnold A.E."/>
            <person name="Ju Y.M."/>
            <person name="Slot J.C."/>
            <person name="Ahrendt S."/>
            <person name="Moore L.P."/>
            <person name="Eastman K.E."/>
            <person name="Scott K."/>
            <person name="Konkel Z."/>
            <person name="Mondo S.J."/>
            <person name="Kuo A."/>
            <person name="Hayes R.D."/>
            <person name="Haridas S."/>
            <person name="Andreopoulos B."/>
            <person name="Riley R."/>
            <person name="LaButti K."/>
            <person name="Pangilinan J."/>
            <person name="Lipzen A."/>
            <person name="Amirebrahimi M."/>
            <person name="Yan J."/>
            <person name="Adam C."/>
            <person name="Keymanesh K."/>
            <person name="Ng V."/>
            <person name="Louie K."/>
            <person name="Northen T."/>
            <person name="Drula E."/>
            <person name="Henrissat B."/>
            <person name="Hsieh H.M."/>
            <person name="Youens-Clark K."/>
            <person name="Lutzoni F."/>
            <person name="Miadlikowska J."/>
            <person name="Eastwood D.C."/>
            <person name="Hamelin R.C."/>
            <person name="Grigoriev I.V."/>
            <person name="U'Ren J.M."/>
        </authorList>
    </citation>
    <scope>NUCLEOTIDE SEQUENCE [LARGE SCALE GENOMIC DNA]</scope>
    <source>
        <strain evidence="1 2">ER1909</strain>
    </source>
</reference>
<name>A0ACC0CLS6_9PEZI</name>
<dbReference type="EMBL" id="MU394397">
    <property type="protein sequence ID" value="KAI6081384.1"/>
    <property type="molecule type" value="Genomic_DNA"/>
</dbReference>
<accession>A0ACC0CLS6</accession>
<gene>
    <name evidence="1" type="ORF">F4821DRAFT_273184</name>
</gene>
<keyword evidence="2" id="KW-1185">Reference proteome</keyword>